<evidence type="ECO:0000313" key="2">
    <source>
        <dbReference type="EMBL" id="TKC05982.1"/>
    </source>
</evidence>
<dbReference type="EMBL" id="SWBQ01000003">
    <property type="protein sequence ID" value="TKC05982.1"/>
    <property type="molecule type" value="Genomic_DNA"/>
</dbReference>
<protein>
    <submittedName>
        <fullName evidence="2">DUF4185 domain-containing protein</fullName>
    </submittedName>
</protein>
<sequence length="391" mass="43709">MRKTWLILILTGIFLPYVLHAQIPAPDLTTFKFKVEESPEWTNLFQRTKGWFGGDGIYSIPLNGVESNGSSSRKTLFIFSDSMIGDVEDGKIKKSGMIHNSTAILEGKNPVSGDFQFNWKKKGNSAQPVFVPATPNTEPEDYYWLGDGFVNQEMDNAIYIFGYRVRQIGPGTFGFSEVGNTLIKIKASEVKRIGSFEQKDTPFYIKKNGETGSFGAGIYVNTKAAGAKNPDGYIYVYGVFGKEKQLLVARVRPEDFENYNQWRFWNGTGWTEIMNDATALTTGVSNELSMSQLPDGRFVLVFQEGGIGRYVVMRIGAGPTGPFGPLNRIWDCKASLTKEGYFAYNAKAHPSLSTKGELLISYNINSFNFLQDLGADPQFYRPRFISLKISD</sequence>
<evidence type="ECO:0000259" key="1">
    <source>
        <dbReference type="Pfam" id="PF13810"/>
    </source>
</evidence>
<dbReference type="Pfam" id="PF13810">
    <property type="entry name" value="DUF4185"/>
    <property type="match status" value="1"/>
</dbReference>
<dbReference type="OrthoDB" id="9765957at2"/>
<proteinExistence type="predicted"/>
<accession>A0A4U1CFN4</accession>
<keyword evidence="3" id="KW-1185">Reference proteome</keyword>
<name>A0A4U1CFN4_9SPHI</name>
<dbReference type="AlphaFoldDB" id="A0A4U1CFN4"/>
<dbReference type="Proteomes" id="UP000307244">
    <property type="component" value="Unassembled WGS sequence"/>
</dbReference>
<gene>
    <name evidence="2" type="ORF">FA047_11630</name>
</gene>
<comment type="caution">
    <text evidence="2">The sequence shown here is derived from an EMBL/GenBank/DDBJ whole genome shotgun (WGS) entry which is preliminary data.</text>
</comment>
<dbReference type="RefSeq" id="WP_136836244.1">
    <property type="nucleotide sequence ID" value="NZ_SWBQ01000003.1"/>
</dbReference>
<organism evidence="2 3">
    <name type="scientific">Pedobacter frigoris</name>
    <dbReference type="NCBI Taxonomy" id="2571272"/>
    <lineage>
        <taxon>Bacteria</taxon>
        <taxon>Pseudomonadati</taxon>
        <taxon>Bacteroidota</taxon>
        <taxon>Sphingobacteriia</taxon>
        <taxon>Sphingobacteriales</taxon>
        <taxon>Sphingobacteriaceae</taxon>
        <taxon>Pedobacter</taxon>
    </lineage>
</organism>
<feature type="domain" description="DUF4185" evidence="1">
    <location>
        <begin position="224"/>
        <end position="329"/>
    </location>
</feature>
<evidence type="ECO:0000313" key="3">
    <source>
        <dbReference type="Proteomes" id="UP000307244"/>
    </source>
</evidence>
<reference evidence="2 3" key="1">
    <citation type="submission" date="2019-04" db="EMBL/GenBank/DDBJ databases">
        <title>Pedobacter sp. RP-3-15 sp. nov., isolated from Arctic soil.</title>
        <authorList>
            <person name="Dahal R.H."/>
            <person name="Kim D.-U."/>
        </authorList>
    </citation>
    <scope>NUCLEOTIDE SEQUENCE [LARGE SCALE GENOMIC DNA]</scope>
    <source>
        <strain evidence="2 3">RP-3-15</strain>
    </source>
</reference>
<dbReference type="InterPro" id="IPR025442">
    <property type="entry name" value="DUF4185"/>
</dbReference>